<evidence type="ECO:0000256" key="2">
    <source>
        <dbReference type="ARBA" id="ARBA00022741"/>
    </source>
</evidence>
<protein>
    <submittedName>
        <fullName evidence="5">Spermatogenesis-associated protein 5</fullName>
    </submittedName>
</protein>
<dbReference type="GO" id="GO:0016887">
    <property type="term" value="F:ATP hydrolysis activity"/>
    <property type="evidence" value="ECO:0007669"/>
    <property type="project" value="InterPro"/>
</dbReference>
<comment type="caution">
    <text evidence="5">The sequence shown here is derived from an EMBL/GenBank/DDBJ whole genome shotgun (WGS) entry which is preliminary data.</text>
</comment>
<dbReference type="AlphaFoldDB" id="A0A482W5N8"/>
<dbReference type="GO" id="GO:0005737">
    <property type="term" value="C:cytoplasm"/>
    <property type="evidence" value="ECO:0007669"/>
    <property type="project" value="TreeGrafter"/>
</dbReference>
<dbReference type="PANTHER" id="PTHR23077">
    <property type="entry name" value="AAA-FAMILY ATPASE"/>
    <property type="match status" value="1"/>
</dbReference>
<dbReference type="FunFam" id="3.40.50.300:FF:000061">
    <property type="entry name" value="ATPase family, AAA domain-containing 2"/>
    <property type="match status" value="1"/>
</dbReference>
<gene>
    <name evidence="5" type="ORF">BDFB_000676</name>
</gene>
<dbReference type="InterPro" id="IPR027417">
    <property type="entry name" value="P-loop_NTPase"/>
</dbReference>
<name>A0A482W5N8_ASBVE</name>
<dbReference type="OrthoDB" id="27435at2759"/>
<organism evidence="5 6">
    <name type="scientific">Asbolus verrucosus</name>
    <name type="common">Desert ironclad beetle</name>
    <dbReference type="NCBI Taxonomy" id="1661398"/>
    <lineage>
        <taxon>Eukaryota</taxon>
        <taxon>Metazoa</taxon>
        <taxon>Ecdysozoa</taxon>
        <taxon>Arthropoda</taxon>
        <taxon>Hexapoda</taxon>
        <taxon>Insecta</taxon>
        <taxon>Pterygota</taxon>
        <taxon>Neoptera</taxon>
        <taxon>Endopterygota</taxon>
        <taxon>Coleoptera</taxon>
        <taxon>Polyphaga</taxon>
        <taxon>Cucujiformia</taxon>
        <taxon>Tenebrionidae</taxon>
        <taxon>Pimeliinae</taxon>
        <taxon>Asbolus</taxon>
    </lineage>
</organism>
<evidence type="ECO:0000256" key="1">
    <source>
        <dbReference type="ARBA" id="ARBA00022737"/>
    </source>
</evidence>
<dbReference type="FunFam" id="1.10.8.60:FF:000069">
    <property type="entry name" value="spermatogenesis-associated protein 5 isoform X1"/>
    <property type="match status" value="1"/>
</dbReference>
<keyword evidence="2" id="KW-0547">Nucleotide-binding</keyword>
<sequence length="769" mass="86040">MAQQKTKKSATPWLQCENCYTNIISKDTEKHSNDCPPSVTDSTYGFIKDEVLYGNLDVKNNEDVKGVVDKDCLVFLSQSAIQLCSLYIGDWAIIKLPAALPVAKVVWPTTEKSLTSVLFTKHALELSRGEVSSSVVVSTMPENHPEASKISVVILNGPKSLEINPELSNRLHKAHNDKFYCVGNRISMMYFGKILKFEIKLIETKPSQELEENFRQLKIDGHNFFKTTNKTMWKLFGDQSELEKEHLDNNTVSKIGGLDEEITEIREAISTCLQKSNKYGLKYSKSILLYGNSGTGKTLLALMLAKESKAHLINICASDLYSKYTGNVEEVIQNLFKEAIEHAPSIIILDEVDVLCPSRSQRMTDSEKRIIATLLTLFDSLSEMTDCQIFILGTTNKLDSIDPVFRRHGRFDREIEICTPNPKSRKNILNKLLKGVSHDLTETDINEIALNTHGFVGADLVSLCSRAGLNASRRQAQNIALEDFRLAQKYVRPSAMREVQVEVANVRWSDIGGQENLKLILKQAVEWPLIHPKSFIRLGVTPPKGVLMFGPPGCSKTMIAKALATESGLNFISIKGPELFSKWVGESEKAVREVFRKARQVAPSIIFFDEIDALGGERSSGSSTSVQERVLAQLLTELDGVSPLGDVTVLAATNRPDRIDKALLRPGRLDRIVYVPLPDSNTRQEIFKLKLAKMPVKNVNIEELVKLTERYSGAEVNAVCHEAAMMALEESLDSEFVEKRHFVKALKLVVPRTPIALIELYQDYLNKKI</sequence>
<dbReference type="Proteomes" id="UP000292052">
    <property type="component" value="Unassembled WGS sequence"/>
</dbReference>
<dbReference type="GO" id="GO:0005524">
    <property type="term" value="F:ATP binding"/>
    <property type="evidence" value="ECO:0007669"/>
    <property type="project" value="UniProtKB-KW"/>
</dbReference>
<dbReference type="PROSITE" id="PS00674">
    <property type="entry name" value="AAA"/>
    <property type="match status" value="1"/>
</dbReference>
<proteinExistence type="predicted"/>
<dbReference type="Pfam" id="PF00004">
    <property type="entry name" value="AAA"/>
    <property type="match status" value="2"/>
</dbReference>
<dbReference type="Gene3D" id="3.40.50.300">
    <property type="entry name" value="P-loop containing nucleotide triphosphate hydrolases"/>
    <property type="match status" value="2"/>
</dbReference>
<accession>A0A482W5N8</accession>
<dbReference type="EMBL" id="QDEB01026109">
    <property type="protein sequence ID" value="RZC40441.1"/>
    <property type="molecule type" value="Genomic_DNA"/>
</dbReference>
<dbReference type="Gene3D" id="1.10.8.60">
    <property type="match status" value="2"/>
</dbReference>
<dbReference type="PANTHER" id="PTHR23077:SF27">
    <property type="entry name" value="ATPASE FAMILY GENE 2 PROTEIN HOMOLOG A"/>
    <property type="match status" value="1"/>
</dbReference>
<dbReference type="InterPro" id="IPR050168">
    <property type="entry name" value="AAA_ATPase_domain"/>
</dbReference>
<dbReference type="InterPro" id="IPR003960">
    <property type="entry name" value="ATPase_AAA_CS"/>
</dbReference>
<dbReference type="SUPFAM" id="SSF52540">
    <property type="entry name" value="P-loop containing nucleoside triphosphate hydrolases"/>
    <property type="match status" value="2"/>
</dbReference>
<feature type="domain" description="AAA+ ATPase" evidence="4">
    <location>
        <begin position="283"/>
        <end position="421"/>
    </location>
</feature>
<dbReference type="Pfam" id="PF17862">
    <property type="entry name" value="AAA_lid_3"/>
    <property type="match status" value="2"/>
</dbReference>
<dbReference type="CDD" id="cd19511">
    <property type="entry name" value="RecA-like_CDC48_r2-like"/>
    <property type="match status" value="1"/>
</dbReference>
<dbReference type="SMART" id="SM00382">
    <property type="entry name" value="AAA"/>
    <property type="match status" value="2"/>
</dbReference>
<evidence type="ECO:0000256" key="3">
    <source>
        <dbReference type="ARBA" id="ARBA00022840"/>
    </source>
</evidence>
<dbReference type="InterPro" id="IPR003593">
    <property type="entry name" value="AAA+_ATPase"/>
</dbReference>
<feature type="domain" description="AAA+ ATPase" evidence="4">
    <location>
        <begin position="542"/>
        <end position="679"/>
    </location>
</feature>
<dbReference type="FunFam" id="3.40.50.300:FF:000018">
    <property type="entry name" value="Cell division control 48"/>
    <property type="match status" value="1"/>
</dbReference>
<evidence type="ECO:0000313" key="6">
    <source>
        <dbReference type="Proteomes" id="UP000292052"/>
    </source>
</evidence>
<keyword evidence="6" id="KW-1185">Reference proteome</keyword>
<dbReference type="InterPro" id="IPR003959">
    <property type="entry name" value="ATPase_AAA_core"/>
</dbReference>
<dbReference type="STRING" id="1661398.A0A482W5N8"/>
<keyword evidence="3" id="KW-0067">ATP-binding</keyword>
<keyword evidence="1" id="KW-0677">Repeat</keyword>
<evidence type="ECO:0000259" key="4">
    <source>
        <dbReference type="SMART" id="SM00382"/>
    </source>
</evidence>
<dbReference type="InterPro" id="IPR041569">
    <property type="entry name" value="AAA_lid_3"/>
</dbReference>
<reference evidence="5 6" key="1">
    <citation type="submission" date="2017-03" db="EMBL/GenBank/DDBJ databases">
        <title>Genome of the blue death feigning beetle - Asbolus verrucosus.</title>
        <authorList>
            <person name="Rider S.D."/>
        </authorList>
    </citation>
    <scope>NUCLEOTIDE SEQUENCE [LARGE SCALE GENOMIC DNA]</scope>
    <source>
        <strain evidence="5">Butters</strain>
        <tissue evidence="5">Head and leg muscle</tissue>
    </source>
</reference>
<evidence type="ECO:0000313" key="5">
    <source>
        <dbReference type="EMBL" id="RZC40441.1"/>
    </source>
</evidence>